<evidence type="ECO:0008006" key="9">
    <source>
        <dbReference type="Google" id="ProtNLM"/>
    </source>
</evidence>
<dbReference type="Gene3D" id="3.40.50.300">
    <property type="entry name" value="P-loop containing nucleotide triphosphate hydrolases"/>
    <property type="match status" value="2"/>
</dbReference>
<keyword evidence="2" id="KW-0378">Hydrolase</keyword>
<dbReference type="CDD" id="cd00268">
    <property type="entry name" value="DEADc"/>
    <property type="match status" value="1"/>
</dbReference>
<keyword evidence="1" id="KW-0547">Nucleotide-binding</keyword>
<evidence type="ECO:0000313" key="8">
    <source>
        <dbReference type="Proteomes" id="UP000823046"/>
    </source>
</evidence>
<evidence type="ECO:0000256" key="2">
    <source>
        <dbReference type="ARBA" id="ARBA00022801"/>
    </source>
</evidence>
<name>A0ABQ7J7G9_9APIC</name>
<dbReference type="InterPro" id="IPR027417">
    <property type="entry name" value="P-loop_NTPase"/>
</dbReference>
<proteinExistence type="predicted"/>
<evidence type="ECO:0000259" key="5">
    <source>
        <dbReference type="PROSITE" id="PS51192"/>
    </source>
</evidence>
<dbReference type="InterPro" id="IPR044742">
    <property type="entry name" value="DEAD/DEAH_RhlB"/>
</dbReference>
<dbReference type="Pfam" id="PF00270">
    <property type="entry name" value="DEAD"/>
    <property type="match status" value="1"/>
</dbReference>
<dbReference type="SMART" id="SM00487">
    <property type="entry name" value="DEXDc"/>
    <property type="match status" value="1"/>
</dbReference>
<dbReference type="Pfam" id="PF00271">
    <property type="entry name" value="Helicase_C"/>
    <property type="match status" value="1"/>
</dbReference>
<feature type="domain" description="Helicase ATP-binding" evidence="5">
    <location>
        <begin position="173"/>
        <end position="344"/>
    </location>
</feature>
<dbReference type="InterPro" id="IPR014001">
    <property type="entry name" value="Helicase_ATP-bd"/>
</dbReference>
<evidence type="ECO:0000256" key="3">
    <source>
        <dbReference type="ARBA" id="ARBA00022806"/>
    </source>
</evidence>
<keyword evidence="4" id="KW-0067">ATP-binding</keyword>
<dbReference type="EMBL" id="JADAQX010000548">
    <property type="protein sequence ID" value="KAF8819926.1"/>
    <property type="molecule type" value="Genomic_DNA"/>
</dbReference>
<dbReference type="PROSITE" id="PS51194">
    <property type="entry name" value="HELICASE_CTER"/>
    <property type="match status" value="1"/>
</dbReference>
<evidence type="ECO:0000256" key="4">
    <source>
        <dbReference type="ARBA" id="ARBA00022840"/>
    </source>
</evidence>
<dbReference type="PROSITE" id="PS51192">
    <property type="entry name" value="HELICASE_ATP_BIND_1"/>
    <property type="match status" value="1"/>
</dbReference>
<dbReference type="InterPro" id="IPR001650">
    <property type="entry name" value="Helicase_C-like"/>
</dbReference>
<evidence type="ECO:0000259" key="6">
    <source>
        <dbReference type="PROSITE" id="PS51194"/>
    </source>
</evidence>
<dbReference type="PANTHER" id="PTHR47959:SF1">
    <property type="entry name" value="ATP-DEPENDENT RNA HELICASE DBPA"/>
    <property type="match status" value="1"/>
</dbReference>
<gene>
    <name evidence="7" type="ORF">IE077_003792</name>
</gene>
<dbReference type="PANTHER" id="PTHR47959">
    <property type="entry name" value="ATP-DEPENDENT RNA HELICASE RHLE-RELATED"/>
    <property type="match status" value="1"/>
</dbReference>
<dbReference type="CDD" id="cd18787">
    <property type="entry name" value="SF2_C_DEAD"/>
    <property type="match status" value="1"/>
</dbReference>
<keyword evidence="3" id="KW-0347">Helicase</keyword>
<keyword evidence="8" id="KW-1185">Reference proteome</keyword>
<dbReference type="InterPro" id="IPR050079">
    <property type="entry name" value="DEAD_box_RNA_helicase"/>
</dbReference>
<dbReference type="SUPFAM" id="SSF52540">
    <property type="entry name" value="P-loop containing nucleoside triphosphate hydrolases"/>
    <property type="match status" value="1"/>
</dbReference>
<sequence length="693" mass="77287">MLHSLCLIPRSLDYGKTSLLMRNCAQGAASRTRKSTYLIRYGRGLCDRRNFPKRYPELSSIFSWPFMDICRTESPLQSCSNKKPSFARDASIRSSTQPESSGNKFSVTLVKLSLAKCFHAYCNSVGSQRAFSTTSFPTEFSRVIDLPVDPLMKENLISGLGIRKLFEIQKRAFSDILVGNDVVIYSKTGTGKTVSYLLPLLQRSKNEKMNLSHSILILVPTRELCKQIGSVMLNLYPPTKVALVYGGADIDSQRTILKQGAHAIVATPGRALQFAEDGTLNIRNLKAIAIDEADSMLSRGLVDKVEKILAKATKMKIQTVLVTASMPAELQQLISVKFSSAIVLDVVNKDAKLTYHGNSTRFQEKTELCSSSVDHRVCKVSQHSNHRMQSLIHLLSVKFSASEKRCIVFANSQKEVEDIVNHPLISPQAHALHAQMDQSQRDAAIAAFSSQPGSILICTDLVSRGLDFPDVAMILHVHPPENPWDYLHRAGRTGRAYKAGLSIMLYDKLEYKFVQKISDQTHQHFNVEALPDTKKLEHVLLSRLLKCYSGNHFKSMTLGNVSGADDLFNVPPEEYEPLIPRAERLLNSGGKTSPMATAMAILEGRYIKFTDTSARLRSQLTGKKGYAAVLLHDPSHQVIDSRNKVVAYLQKVLPGLHDSVQHLVVPIMWCGYCRALHFKFLLEIFHPCCILDL</sequence>
<dbReference type="Proteomes" id="UP000823046">
    <property type="component" value="Unassembled WGS sequence"/>
</dbReference>
<protein>
    <recommendedName>
        <fullName evidence="9">RNA helicase</fullName>
    </recommendedName>
</protein>
<organism evidence="7 8">
    <name type="scientific">Cardiosporidium cionae</name>
    <dbReference type="NCBI Taxonomy" id="476202"/>
    <lineage>
        <taxon>Eukaryota</taxon>
        <taxon>Sar</taxon>
        <taxon>Alveolata</taxon>
        <taxon>Apicomplexa</taxon>
        <taxon>Aconoidasida</taxon>
        <taxon>Nephromycida</taxon>
        <taxon>Cardiosporidium</taxon>
    </lineage>
</organism>
<comment type="caution">
    <text evidence="7">The sequence shown here is derived from an EMBL/GenBank/DDBJ whole genome shotgun (WGS) entry which is preliminary data.</text>
</comment>
<dbReference type="SMART" id="SM00490">
    <property type="entry name" value="HELICc"/>
    <property type="match status" value="1"/>
</dbReference>
<dbReference type="InterPro" id="IPR011545">
    <property type="entry name" value="DEAD/DEAH_box_helicase_dom"/>
</dbReference>
<evidence type="ECO:0000256" key="1">
    <source>
        <dbReference type="ARBA" id="ARBA00022741"/>
    </source>
</evidence>
<accession>A0ABQ7J7G9</accession>
<evidence type="ECO:0000313" key="7">
    <source>
        <dbReference type="EMBL" id="KAF8819926.1"/>
    </source>
</evidence>
<reference evidence="7 8" key="1">
    <citation type="journal article" date="2020" name="bioRxiv">
        <title>Metabolic contributions of an alphaproteobacterial endosymbiont in the apicomplexan Cardiosporidium cionae.</title>
        <authorList>
            <person name="Hunter E.S."/>
            <person name="Paight C.J."/>
            <person name="Lane C.E."/>
        </authorList>
    </citation>
    <scope>NUCLEOTIDE SEQUENCE [LARGE SCALE GENOMIC DNA]</scope>
    <source>
        <strain evidence="7">ESH_2018</strain>
    </source>
</reference>
<feature type="domain" description="Helicase C-terminal" evidence="6">
    <location>
        <begin position="390"/>
        <end position="538"/>
    </location>
</feature>